<evidence type="ECO:0000313" key="1">
    <source>
        <dbReference type="EMBL" id="GMS99470.1"/>
    </source>
</evidence>
<feature type="non-terminal residue" evidence="1">
    <location>
        <position position="1"/>
    </location>
</feature>
<dbReference type="Proteomes" id="UP001432027">
    <property type="component" value="Unassembled WGS sequence"/>
</dbReference>
<evidence type="ECO:0008006" key="3">
    <source>
        <dbReference type="Google" id="ProtNLM"/>
    </source>
</evidence>
<accession>A0AAV5TY58</accession>
<protein>
    <recommendedName>
        <fullName evidence="3">SUEL-type lectin domain-containing protein</fullName>
    </recommendedName>
</protein>
<comment type="caution">
    <text evidence="1">The sequence shown here is derived from an EMBL/GenBank/DDBJ whole genome shotgun (WGS) entry which is preliminary data.</text>
</comment>
<dbReference type="AlphaFoldDB" id="A0AAV5TY58"/>
<dbReference type="EMBL" id="BTSX01000005">
    <property type="protein sequence ID" value="GMS99470.1"/>
    <property type="molecule type" value="Genomic_DNA"/>
</dbReference>
<organism evidence="1 2">
    <name type="scientific">Pristionchus entomophagus</name>
    <dbReference type="NCBI Taxonomy" id="358040"/>
    <lineage>
        <taxon>Eukaryota</taxon>
        <taxon>Metazoa</taxon>
        <taxon>Ecdysozoa</taxon>
        <taxon>Nematoda</taxon>
        <taxon>Chromadorea</taxon>
        <taxon>Rhabditida</taxon>
        <taxon>Rhabditina</taxon>
        <taxon>Diplogasteromorpha</taxon>
        <taxon>Diplogasteroidea</taxon>
        <taxon>Neodiplogasteridae</taxon>
        <taxon>Pristionchus</taxon>
    </lineage>
</organism>
<reference evidence="1" key="1">
    <citation type="submission" date="2023-10" db="EMBL/GenBank/DDBJ databases">
        <title>Genome assembly of Pristionchus species.</title>
        <authorList>
            <person name="Yoshida K."/>
            <person name="Sommer R.J."/>
        </authorList>
    </citation>
    <scope>NUCLEOTIDE SEQUENCE</scope>
    <source>
        <strain evidence="1">RS0144</strain>
    </source>
</reference>
<gene>
    <name evidence="1" type="ORF">PENTCL1PPCAC_21645</name>
</gene>
<keyword evidence="2" id="KW-1185">Reference proteome</keyword>
<evidence type="ECO:0000313" key="2">
    <source>
        <dbReference type="Proteomes" id="UP001432027"/>
    </source>
</evidence>
<name>A0AAV5TY58_9BILA</name>
<sequence length="76" mass="8642">SHVNKQRQNCERVEVLYPDGLIRCVAPIPGPCSTAPVRECSVRADCSNRITYCRGSLPGLRGFRRDVMRYSCRENQ</sequence>
<proteinExistence type="predicted"/>